<dbReference type="Proteomes" id="UP000246085">
    <property type="component" value="Chromosome BRAD3257"/>
</dbReference>
<feature type="domain" description="GST N-terminal" evidence="2">
    <location>
        <begin position="3"/>
        <end position="84"/>
    </location>
</feature>
<reference evidence="4 5" key="1">
    <citation type="submission" date="2018-03" db="EMBL/GenBank/DDBJ databases">
        <authorList>
            <person name="Gully D."/>
        </authorList>
    </citation>
    <scope>NUCLEOTIDE SEQUENCE [LARGE SCALE GENOMIC DNA]</scope>
    <source>
        <strain evidence="4">ORS3257</strain>
    </source>
</reference>
<sequence>MMTSILTLWGVGTGRTIRAHWALRELELEYVCKPILARSGQTNTPEYTSLNPRQKIPLLQDGAFTIGESAAILAYLARKNRSGLLAPLPDDEIRYAKWLEWCFFIVSELDATSLYVVRRHSTGKGLAHIYGEAPTAVTKAKEYFKAQLKFAQVVLSDERRYLLGNQFTTADILLTTCLIWAIEYGLSIPEIFLPYLERTTGRPAYRAAREANCQPPLGFAFRTEEEPSVDRARSLG</sequence>
<dbReference type="Pfam" id="PF00043">
    <property type="entry name" value="GST_C"/>
    <property type="match status" value="1"/>
</dbReference>
<protein>
    <recommendedName>
        <fullName evidence="6">Glutathione S-transferase family protein</fullName>
    </recommendedName>
</protein>
<dbReference type="Pfam" id="PF02798">
    <property type="entry name" value="GST_N"/>
    <property type="match status" value="1"/>
</dbReference>
<dbReference type="InterPro" id="IPR004046">
    <property type="entry name" value="GST_C"/>
</dbReference>
<dbReference type="AlphaFoldDB" id="A0A2U3PUT0"/>
<name>A0A2U3PUT0_9BRAD</name>
<dbReference type="PROSITE" id="PS50404">
    <property type="entry name" value="GST_NTER"/>
    <property type="match status" value="1"/>
</dbReference>
<evidence type="ECO:0000256" key="1">
    <source>
        <dbReference type="RuleBase" id="RU003494"/>
    </source>
</evidence>
<evidence type="ECO:0000259" key="3">
    <source>
        <dbReference type="PROSITE" id="PS50405"/>
    </source>
</evidence>
<dbReference type="InterPro" id="IPR004045">
    <property type="entry name" value="Glutathione_S-Trfase_N"/>
</dbReference>
<dbReference type="InterPro" id="IPR010987">
    <property type="entry name" value="Glutathione-S-Trfase_C-like"/>
</dbReference>
<dbReference type="Gene3D" id="3.40.30.10">
    <property type="entry name" value="Glutaredoxin"/>
    <property type="match status" value="1"/>
</dbReference>
<dbReference type="InterPro" id="IPR036249">
    <property type="entry name" value="Thioredoxin-like_sf"/>
</dbReference>
<evidence type="ECO:0000313" key="5">
    <source>
        <dbReference type="Proteomes" id="UP000246085"/>
    </source>
</evidence>
<dbReference type="SFLD" id="SFLDS00019">
    <property type="entry name" value="Glutathione_Transferase_(cytos"/>
    <property type="match status" value="1"/>
</dbReference>
<dbReference type="InterPro" id="IPR036282">
    <property type="entry name" value="Glutathione-S-Trfase_C_sf"/>
</dbReference>
<dbReference type="Gene3D" id="1.20.1050.10">
    <property type="match status" value="1"/>
</dbReference>
<evidence type="ECO:0000259" key="2">
    <source>
        <dbReference type="PROSITE" id="PS50404"/>
    </source>
</evidence>
<dbReference type="CDD" id="cd03046">
    <property type="entry name" value="GST_N_GTT1_like"/>
    <property type="match status" value="1"/>
</dbReference>
<feature type="domain" description="GST C-terminal" evidence="3">
    <location>
        <begin position="91"/>
        <end position="219"/>
    </location>
</feature>
<dbReference type="RefSeq" id="WP_122401435.1">
    <property type="nucleotide sequence ID" value="NZ_LS398110.1"/>
</dbReference>
<organism evidence="4 5">
    <name type="scientific">Bradyrhizobium vignae</name>
    <dbReference type="NCBI Taxonomy" id="1549949"/>
    <lineage>
        <taxon>Bacteria</taxon>
        <taxon>Pseudomonadati</taxon>
        <taxon>Pseudomonadota</taxon>
        <taxon>Alphaproteobacteria</taxon>
        <taxon>Hyphomicrobiales</taxon>
        <taxon>Nitrobacteraceae</taxon>
        <taxon>Bradyrhizobium</taxon>
    </lineage>
</organism>
<accession>A0A2U3PUT0</accession>
<evidence type="ECO:0008006" key="6">
    <source>
        <dbReference type="Google" id="ProtNLM"/>
    </source>
</evidence>
<dbReference type="SUPFAM" id="SSF47616">
    <property type="entry name" value="GST C-terminal domain-like"/>
    <property type="match status" value="1"/>
</dbReference>
<dbReference type="PROSITE" id="PS50405">
    <property type="entry name" value="GST_CTER"/>
    <property type="match status" value="1"/>
</dbReference>
<dbReference type="KEGG" id="bvz:BRAD3257_1802"/>
<evidence type="ECO:0000313" key="4">
    <source>
        <dbReference type="EMBL" id="SPP92917.1"/>
    </source>
</evidence>
<dbReference type="PANTHER" id="PTHR44051:SF8">
    <property type="entry name" value="GLUTATHIONE S-TRANSFERASE GSTA"/>
    <property type="match status" value="1"/>
</dbReference>
<dbReference type="InterPro" id="IPR040079">
    <property type="entry name" value="Glutathione_S-Trfase"/>
</dbReference>
<dbReference type="SUPFAM" id="SSF52833">
    <property type="entry name" value="Thioredoxin-like"/>
    <property type="match status" value="1"/>
</dbReference>
<gene>
    <name evidence="4" type="ORF">BRAD3257_1802</name>
</gene>
<dbReference type="PANTHER" id="PTHR44051">
    <property type="entry name" value="GLUTATHIONE S-TRANSFERASE-RELATED"/>
    <property type="match status" value="1"/>
</dbReference>
<proteinExistence type="inferred from homology"/>
<comment type="similarity">
    <text evidence="1">Belongs to the GST superfamily.</text>
</comment>
<dbReference type="EMBL" id="LS398110">
    <property type="protein sequence ID" value="SPP92917.1"/>
    <property type="molecule type" value="Genomic_DNA"/>
</dbReference>
<dbReference type="SFLD" id="SFLDG00358">
    <property type="entry name" value="Main_(cytGST)"/>
    <property type="match status" value="1"/>
</dbReference>